<dbReference type="InterPro" id="IPR011889">
    <property type="entry name" value="Liste_lipo_26"/>
</dbReference>
<reference evidence="1" key="1">
    <citation type="submission" date="2021-01" db="EMBL/GenBank/DDBJ databases">
        <authorList>
            <person name="Corre E."/>
            <person name="Pelletier E."/>
            <person name="Niang G."/>
            <person name="Scheremetjew M."/>
            <person name="Finn R."/>
            <person name="Kale V."/>
            <person name="Holt S."/>
            <person name="Cochrane G."/>
            <person name="Meng A."/>
            <person name="Brown T."/>
            <person name="Cohen L."/>
        </authorList>
    </citation>
    <scope>NUCLEOTIDE SEQUENCE</scope>
    <source>
        <strain evidence="1">308</strain>
    </source>
</reference>
<dbReference type="Pfam" id="PF03382">
    <property type="entry name" value="DUF285"/>
    <property type="match status" value="2"/>
</dbReference>
<organism evidence="1">
    <name type="scientific">Corethron hystrix</name>
    <dbReference type="NCBI Taxonomy" id="216773"/>
    <lineage>
        <taxon>Eukaryota</taxon>
        <taxon>Sar</taxon>
        <taxon>Stramenopiles</taxon>
        <taxon>Ochrophyta</taxon>
        <taxon>Bacillariophyta</taxon>
        <taxon>Coscinodiscophyceae</taxon>
        <taxon>Corethrophycidae</taxon>
        <taxon>Corethrales</taxon>
        <taxon>Corethraceae</taxon>
        <taxon>Corethron</taxon>
    </lineage>
</organism>
<accession>A0A7S1G239</accession>
<dbReference type="NCBIfam" id="TIGR02167">
    <property type="entry name" value="Liste_lipo_26"/>
    <property type="match status" value="1"/>
</dbReference>
<sequence>MRFITFLHFTAFFHRTRTYGSCSNVSMFQTRFLAFPYFSTPVFFFFQSCLENHSLKAAVSSYLGQYSDTAAVQEFEPISSWQTCKVTNTESVFDNSYVFSENFNEDIGAWDVSRVTKMKWMFFRANSFNSDISAWDVSSVQDTEGAFSYTMKFNADISQWDVSSLTNMFGMFARGSFNCDISGWDVGKVQDMGSAFMQNNAFNYDLSPWDISSVTTMSGMFIRASRFNQSLCWNIGGKNTHFMFKGSEGRIERLLC</sequence>
<dbReference type="AlphaFoldDB" id="A0A7S1G239"/>
<evidence type="ECO:0000313" key="1">
    <source>
        <dbReference type="EMBL" id="CAD8902482.1"/>
    </source>
</evidence>
<evidence type="ECO:0008006" key="2">
    <source>
        <dbReference type="Google" id="ProtNLM"/>
    </source>
</evidence>
<dbReference type="InterPro" id="IPR005046">
    <property type="entry name" value="DUF285"/>
</dbReference>
<name>A0A7S1G239_9STRA</name>
<proteinExistence type="predicted"/>
<gene>
    <name evidence="1" type="ORF">CHYS00102_LOCUS29701</name>
</gene>
<dbReference type="EMBL" id="HBFR01040618">
    <property type="protein sequence ID" value="CAD8902482.1"/>
    <property type="molecule type" value="Transcribed_RNA"/>
</dbReference>
<protein>
    <recommendedName>
        <fullName evidence="2">BspA family leucine-rich repeat surface protein</fullName>
    </recommendedName>
</protein>